<dbReference type="OrthoDB" id="4472439at2"/>
<protein>
    <recommendedName>
        <fullName evidence="4">Lipoprotein</fullName>
    </recommendedName>
</protein>
<gene>
    <name evidence="2" type="ORF">RHRU231_30036</name>
</gene>
<dbReference type="Proteomes" id="UP000042997">
    <property type="component" value="Unassembled WGS sequence"/>
</dbReference>
<evidence type="ECO:0008006" key="4">
    <source>
        <dbReference type="Google" id="ProtNLM"/>
    </source>
</evidence>
<feature type="compositionally biased region" description="Low complexity" evidence="1">
    <location>
        <begin position="31"/>
        <end position="43"/>
    </location>
</feature>
<dbReference type="PROSITE" id="PS51257">
    <property type="entry name" value="PROKAR_LIPOPROTEIN"/>
    <property type="match status" value="1"/>
</dbReference>
<dbReference type="RefSeq" id="WP_006947284.1">
    <property type="nucleotide sequence ID" value="NZ_JAPWIU010000026.1"/>
</dbReference>
<evidence type="ECO:0000313" key="2">
    <source>
        <dbReference type="EMBL" id="CDZ87508.1"/>
    </source>
</evidence>
<organism evidence="2 3">
    <name type="scientific">Rhodococcus ruber</name>
    <dbReference type="NCBI Taxonomy" id="1830"/>
    <lineage>
        <taxon>Bacteria</taxon>
        <taxon>Bacillati</taxon>
        <taxon>Actinomycetota</taxon>
        <taxon>Actinomycetes</taxon>
        <taxon>Mycobacteriales</taxon>
        <taxon>Nocardiaceae</taxon>
        <taxon>Rhodococcus</taxon>
    </lineage>
</organism>
<proteinExistence type="predicted"/>
<name>A0A098BFI7_9NOCA</name>
<dbReference type="AlphaFoldDB" id="A0A098BFI7"/>
<feature type="region of interest" description="Disordered" evidence="1">
    <location>
        <begin position="20"/>
        <end position="72"/>
    </location>
</feature>
<sequence>MIRRLALIGAVAGALTVAGCSSGSEQDRAPSTSTAQRSTSTQAWPPTEVSAPPEPSTASASPPVDTDDPGELGRTVVETWFSYDTRTDANRNDAPVRAADLGALTPELDAQVRADAEIPVKATGEWALWASQGATVTAVAVEVPNQGQANTATTYHGMYEVTSTVTDSSGTEIGSDVQYVAVVLTDNGDGWRVSSVTTV</sequence>
<accession>A0A098BFI7</accession>
<evidence type="ECO:0000256" key="1">
    <source>
        <dbReference type="SAM" id="MobiDB-lite"/>
    </source>
</evidence>
<reference evidence="2 3" key="1">
    <citation type="journal article" date="2014" name="Genome Announc.">
        <title>Draft Genome Sequence of Propane- and Butane-Oxidizing Actinobacterium Rhodococcus ruber IEGM 231.</title>
        <authorList>
            <person name="Ivshina I.B."/>
            <person name="Kuyukina M.S."/>
            <person name="Krivoruchko A.V."/>
            <person name="Barbe V."/>
            <person name="Fischer C."/>
        </authorList>
    </citation>
    <scope>NUCLEOTIDE SEQUENCE [LARGE SCALE GENOMIC DNA]</scope>
</reference>
<dbReference type="EMBL" id="CCSD01000039">
    <property type="protein sequence ID" value="CDZ87508.1"/>
    <property type="molecule type" value="Genomic_DNA"/>
</dbReference>
<evidence type="ECO:0000313" key="3">
    <source>
        <dbReference type="Proteomes" id="UP000042997"/>
    </source>
</evidence>